<evidence type="ECO:0000313" key="4">
    <source>
        <dbReference type="Proteomes" id="UP000289152"/>
    </source>
</evidence>
<dbReference type="AlphaFoldDB" id="A0A4Q1BLR9"/>
<organism evidence="3 4">
    <name type="scientific">Tremella mesenterica</name>
    <name type="common">Jelly fungus</name>
    <dbReference type="NCBI Taxonomy" id="5217"/>
    <lineage>
        <taxon>Eukaryota</taxon>
        <taxon>Fungi</taxon>
        <taxon>Dikarya</taxon>
        <taxon>Basidiomycota</taxon>
        <taxon>Agaricomycotina</taxon>
        <taxon>Tremellomycetes</taxon>
        <taxon>Tremellales</taxon>
        <taxon>Tremellaceae</taxon>
        <taxon>Tremella</taxon>
    </lineage>
</organism>
<keyword evidence="4" id="KW-1185">Reference proteome</keyword>
<proteinExistence type="predicted"/>
<dbReference type="GO" id="GO:0008168">
    <property type="term" value="F:methyltransferase activity"/>
    <property type="evidence" value="ECO:0007669"/>
    <property type="project" value="TreeGrafter"/>
</dbReference>
<dbReference type="CDD" id="cd02440">
    <property type="entry name" value="AdoMet_MTases"/>
    <property type="match status" value="2"/>
</dbReference>
<dbReference type="Pfam" id="PF13649">
    <property type="entry name" value="Methyltransf_25"/>
    <property type="match status" value="1"/>
</dbReference>
<comment type="caution">
    <text evidence="3">The sequence shown here is derived from an EMBL/GenBank/DDBJ whole genome shotgun (WGS) entry which is preliminary data.</text>
</comment>
<evidence type="ECO:0000313" key="3">
    <source>
        <dbReference type="EMBL" id="RXK38726.1"/>
    </source>
</evidence>
<accession>A0A4Q1BLR9</accession>
<dbReference type="OrthoDB" id="506498at2759"/>
<dbReference type="Gene3D" id="3.40.50.150">
    <property type="entry name" value="Vaccinia Virus protein VP39"/>
    <property type="match status" value="2"/>
</dbReference>
<dbReference type="STRING" id="5217.A0A4Q1BLR9"/>
<dbReference type="Pfam" id="PF13489">
    <property type="entry name" value="Methyltransf_23"/>
    <property type="match status" value="1"/>
</dbReference>
<dbReference type="VEuPathDB" id="FungiDB:TREMEDRAFT_63815"/>
<protein>
    <recommendedName>
        <fullName evidence="2">Methyltransferase domain-containing protein</fullName>
    </recommendedName>
</protein>
<gene>
    <name evidence="3" type="ORF">M231_04036</name>
</gene>
<reference evidence="3 4" key="1">
    <citation type="submission" date="2016-06" db="EMBL/GenBank/DDBJ databases">
        <title>Evolution of pathogenesis and genome organization in the Tremellales.</title>
        <authorList>
            <person name="Cuomo C."/>
            <person name="Litvintseva A."/>
            <person name="Heitman J."/>
            <person name="Chen Y."/>
            <person name="Sun S."/>
            <person name="Springer D."/>
            <person name="Dromer F."/>
            <person name="Young S."/>
            <person name="Zeng Q."/>
            <person name="Chapman S."/>
            <person name="Gujja S."/>
            <person name="Saif S."/>
            <person name="Birren B."/>
        </authorList>
    </citation>
    <scope>NUCLEOTIDE SEQUENCE [LARGE SCALE GENOMIC DNA]</scope>
    <source>
        <strain evidence="3 4">ATCC 28783</strain>
    </source>
</reference>
<evidence type="ECO:0000256" key="1">
    <source>
        <dbReference type="SAM" id="MobiDB-lite"/>
    </source>
</evidence>
<feature type="compositionally biased region" description="Low complexity" evidence="1">
    <location>
        <begin position="22"/>
        <end position="31"/>
    </location>
</feature>
<dbReference type="SUPFAM" id="SSF53335">
    <property type="entry name" value="S-adenosyl-L-methionine-dependent methyltransferases"/>
    <property type="match status" value="2"/>
</dbReference>
<name>A0A4Q1BLR9_TREME</name>
<dbReference type="InterPro" id="IPR041698">
    <property type="entry name" value="Methyltransf_25"/>
</dbReference>
<dbReference type="PANTHER" id="PTHR43591:SF24">
    <property type="entry name" value="2-METHOXY-6-POLYPRENYL-1,4-BENZOQUINOL METHYLASE, MITOCHONDRIAL"/>
    <property type="match status" value="1"/>
</dbReference>
<dbReference type="VEuPathDB" id="FungiDB:TREMEDRAFT_63814"/>
<dbReference type="Proteomes" id="UP000289152">
    <property type="component" value="Unassembled WGS sequence"/>
</dbReference>
<sequence>MRPQSVPSDNYDPGAYHDDQLLLDASGSSSSAPTVSYDRDGYPRYIVPPGGRPTTPSSFYSSAETPSTAMASWSSTMERRAFREDEGRLYQAQNDDYVLPADQKEMSRLDHQHYGCKLFQKGKNYVVPMDKVLENRGEGRRGLDVGCGTGVWVIEMAREFDKAEWVGVDLAPIQTDSDLPDNLTFIHEDAVRGLPYPDEYFDLIHCRVLYMGIRNWKDLVDEVARLLRPGGMAVFVEVEGRWSLHEKTREEEIKIAPGFSKFCDYLAMATEKRGLDVDAAKTNIVKYIRQNGTLEDVEQLRMFIPLSPWSDEPHMKASGKIMLVDAIEIPDAVRHLILDAAEISPSKFEELKKGWIDDVHNPSCHVGAYYWHNTARKKLHSVDEESLLKNDTKTKQAFIIFRRHGQELPTDEREWRRLNLQHAGIKVVSFGKIVPTVNLFQAQGGNYLAPIDKILNKSTEGEIQRILDIGTGTGLWVIEIAKEYPKVEVIGADLAQDQIKDDLPSNVQFILGDVLKGLEFPDGHFDVIHSRLLFSGMSDWKTYVHEVARLLKPGGMLVTNEIECTPEVWLLSGPNKNPSALSSGMADWCRALRKALVARGCSPDAPELIKEMIKESGSFSHVEEKLCLVPFWDWSDDPRLHESGALLYGSVQELPETFRDVIQDGLDMSTEDYDKLITGFLSTLRSEGDTSSIPMTVCWAIRE</sequence>
<evidence type="ECO:0000259" key="2">
    <source>
        <dbReference type="Pfam" id="PF13649"/>
    </source>
</evidence>
<feature type="compositionally biased region" description="Polar residues" evidence="1">
    <location>
        <begin position="54"/>
        <end position="65"/>
    </location>
</feature>
<dbReference type="EMBL" id="SDIL01000043">
    <property type="protein sequence ID" value="RXK38726.1"/>
    <property type="molecule type" value="Genomic_DNA"/>
</dbReference>
<dbReference type="PANTHER" id="PTHR43591">
    <property type="entry name" value="METHYLTRANSFERASE"/>
    <property type="match status" value="1"/>
</dbReference>
<feature type="region of interest" description="Disordered" evidence="1">
    <location>
        <begin position="1"/>
        <end position="65"/>
    </location>
</feature>
<dbReference type="InterPro" id="IPR029063">
    <property type="entry name" value="SAM-dependent_MTases_sf"/>
</dbReference>
<feature type="domain" description="Methyltransferase" evidence="2">
    <location>
        <begin position="466"/>
        <end position="555"/>
    </location>
</feature>
<dbReference type="InParanoid" id="A0A4Q1BLR9"/>